<proteinExistence type="predicted"/>
<feature type="domain" description="Glycosyltransferase subfamily 4-like N-terminal" evidence="2">
    <location>
        <begin position="30"/>
        <end position="194"/>
    </location>
</feature>
<evidence type="ECO:0000313" key="4">
    <source>
        <dbReference type="Proteomes" id="UP000629098"/>
    </source>
</evidence>
<dbReference type="GO" id="GO:0016757">
    <property type="term" value="F:glycosyltransferase activity"/>
    <property type="evidence" value="ECO:0007669"/>
    <property type="project" value="TreeGrafter"/>
</dbReference>
<dbReference type="PANTHER" id="PTHR46401:SF2">
    <property type="entry name" value="GLYCOSYLTRANSFERASE WBBK-RELATED"/>
    <property type="match status" value="1"/>
</dbReference>
<keyword evidence="4" id="KW-1185">Reference proteome</keyword>
<evidence type="ECO:0000313" key="3">
    <source>
        <dbReference type="EMBL" id="MBD2778432.1"/>
    </source>
</evidence>
<organism evidence="3 4">
    <name type="scientific">Iningainema tapete BLCC-T55</name>
    <dbReference type="NCBI Taxonomy" id="2748662"/>
    <lineage>
        <taxon>Bacteria</taxon>
        <taxon>Bacillati</taxon>
        <taxon>Cyanobacteriota</taxon>
        <taxon>Cyanophyceae</taxon>
        <taxon>Nostocales</taxon>
        <taxon>Scytonemataceae</taxon>
        <taxon>Iningainema tapete</taxon>
    </lineage>
</organism>
<gene>
    <name evidence="3" type="ORF">ICL16_41920</name>
</gene>
<dbReference type="Pfam" id="PF13692">
    <property type="entry name" value="Glyco_trans_1_4"/>
    <property type="match status" value="1"/>
</dbReference>
<evidence type="ECO:0000259" key="2">
    <source>
        <dbReference type="Pfam" id="PF13439"/>
    </source>
</evidence>
<name>A0A8J6XXT3_9CYAN</name>
<keyword evidence="1" id="KW-0808">Transferase</keyword>
<dbReference type="Gene3D" id="3.40.50.2000">
    <property type="entry name" value="Glycogen Phosphorylase B"/>
    <property type="match status" value="2"/>
</dbReference>
<dbReference type="Proteomes" id="UP000629098">
    <property type="component" value="Unassembled WGS sequence"/>
</dbReference>
<comment type="caution">
    <text evidence="3">The sequence shown here is derived from an EMBL/GenBank/DDBJ whole genome shotgun (WGS) entry which is preliminary data.</text>
</comment>
<dbReference type="SUPFAM" id="SSF53756">
    <property type="entry name" value="UDP-Glycosyltransferase/glycogen phosphorylase"/>
    <property type="match status" value="1"/>
</dbReference>
<dbReference type="InterPro" id="IPR028098">
    <property type="entry name" value="Glyco_trans_4-like_N"/>
</dbReference>
<sequence length="396" mass="44608">MNREDAKSAKEEIKVSLLVYDLASAGLLRAYLLGKALRLLGCEVELVGFLFGEQFYRDIPSAEFKVYYLDGGNYPEFLPKVGKILKNIDGDIIYAVKPQPASFGVALLKRLFAKKPIILDIDDWEMSWYGGDEWQYRPTLKQFARDVFKRDGALRSPHHPLYLKWMEGLVHRADAVTVHTDFLQQRFGGISVPNGKDTFLFDPARYNAEESRSRYGLSGYRILMFPGAPRPYKGLEDVLTALDIINEPDLRLVIVGGSPYDDYDEQLQQRWGRWIIKLPKYPTDVIPDVVAAAHVVVVPQRDSPATRAQFPLKLTDGMAMAKPVLSTRVGDIPEILGETGYLVDPGSPEQIAEQIQLIFQDLPLANERGKQARARCVEKYSIEAMASTLKSVIAQL</sequence>
<accession>A0A8J6XXT3</accession>
<dbReference type="RefSeq" id="WP_190838088.1">
    <property type="nucleotide sequence ID" value="NZ_CAWPPI010000126.1"/>
</dbReference>
<dbReference type="CDD" id="cd03801">
    <property type="entry name" value="GT4_PimA-like"/>
    <property type="match status" value="1"/>
</dbReference>
<dbReference type="EMBL" id="JACXAE010000126">
    <property type="protein sequence ID" value="MBD2778432.1"/>
    <property type="molecule type" value="Genomic_DNA"/>
</dbReference>
<dbReference type="PANTHER" id="PTHR46401">
    <property type="entry name" value="GLYCOSYLTRANSFERASE WBBK-RELATED"/>
    <property type="match status" value="1"/>
</dbReference>
<dbReference type="Pfam" id="PF13439">
    <property type="entry name" value="Glyco_transf_4"/>
    <property type="match status" value="1"/>
</dbReference>
<reference evidence="3" key="1">
    <citation type="submission" date="2020-09" db="EMBL/GenBank/DDBJ databases">
        <title>Iningainema tapete sp. nov. (Scytonemataceae, Cyanobacteria) from greenhouses in central Florida (USA) produces two types of nodularin with biosynthetic potential for microcystin-LR and anabaenopeptins.</title>
        <authorList>
            <person name="Berthold D.E."/>
            <person name="Lefler F.W."/>
            <person name="Huang I.-S."/>
            <person name="Abdulla H."/>
            <person name="Zimba P.V."/>
            <person name="Laughinghouse H.D. IV."/>
        </authorList>
    </citation>
    <scope>NUCLEOTIDE SEQUENCE</scope>
    <source>
        <strain evidence="3">BLCCT55</strain>
    </source>
</reference>
<evidence type="ECO:0000256" key="1">
    <source>
        <dbReference type="ARBA" id="ARBA00022679"/>
    </source>
</evidence>
<protein>
    <submittedName>
        <fullName evidence="3">Glycosyltransferase family 4 protein</fullName>
    </submittedName>
</protein>
<dbReference type="GO" id="GO:0009103">
    <property type="term" value="P:lipopolysaccharide biosynthetic process"/>
    <property type="evidence" value="ECO:0007669"/>
    <property type="project" value="TreeGrafter"/>
</dbReference>
<dbReference type="AlphaFoldDB" id="A0A8J6XXT3"/>